<protein>
    <submittedName>
        <fullName evidence="1">Uncharacterized protein</fullName>
    </submittedName>
</protein>
<evidence type="ECO:0000313" key="2">
    <source>
        <dbReference type="Proteomes" id="UP000247485"/>
    </source>
</evidence>
<dbReference type="Proteomes" id="UP000247485">
    <property type="component" value="Unassembled WGS sequence"/>
</dbReference>
<sequence length="40" mass="4713">MHSNKANHVCMAMIDILQLDVMVLKCTSVRKKILFYIYLK</sequence>
<evidence type="ECO:0000313" key="1">
    <source>
        <dbReference type="EMBL" id="PXW42902.1"/>
    </source>
</evidence>
<dbReference type="AlphaFoldDB" id="A0A318FLL7"/>
<organism evidence="1 2">
    <name type="scientific">Klebsiella oxytoca</name>
    <dbReference type="NCBI Taxonomy" id="571"/>
    <lineage>
        <taxon>Bacteria</taxon>
        <taxon>Pseudomonadati</taxon>
        <taxon>Pseudomonadota</taxon>
        <taxon>Gammaproteobacteria</taxon>
        <taxon>Enterobacterales</taxon>
        <taxon>Enterobacteriaceae</taxon>
        <taxon>Klebsiella/Raoultella group</taxon>
        <taxon>Klebsiella</taxon>
    </lineage>
</organism>
<name>A0A318FLL7_KLEOX</name>
<reference evidence="1 2" key="1">
    <citation type="submission" date="2018-05" db="EMBL/GenBank/DDBJ databases">
        <title>Freshwater and sediment microbial communities from various areas in North America, analyzing microbe dynamics in response to fracking.</title>
        <authorList>
            <person name="Lamendella R."/>
        </authorList>
    </citation>
    <scope>NUCLEOTIDE SEQUENCE [LARGE SCALE GENOMIC DNA]</scope>
    <source>
        <strain evidence="1 2">67</strain>
    </source>
</reference>
<dbReference type="EMBL" id="QJJG01000013">
    <property type="protein sequence ID" value="PXW42902.1"/>
    <property type="molecule type" value="Genomic_DNA"/>
</dbReference>
<accession>A0A318FLL7</accession>
<gene>
    <name evidence="1" type="ORF">DET57_11398</name>
</gene>
<comment type="caution">
    <text evidence="1">The sequence shown here is derived from an EMBL/GenBank/DDBJ whole genome shotgun (WGS) entry which is preliminary data.</text>
</comment>
<proteinExistence type="predicted"/>